<feature type="domain" description="C2 DOCK-type" evidence="5">
    <location>
        <begin position="202"/>
        <end position="398"/>
    </location>
</feature>
<dbReference type="FunFam" id="2.60.40.150:FF:000045">
    <property type="entry name" value="Dedicator of cytokinesis protein 4"/>
    <property type="match status" value="1"/>
</dbReference>
<evidence type="ECO:0000259" key="5">
    <source>
        <dbReference type="PROSITE" id="PS51650"/>
    </source>
</evidence>
<dbReference type="PANTHER" id="PTHR45653">
    <property type="entry name" value="DEDICATOR OF CYTOKINESIS"/>
    <property type="match status" value="1"/>
</dbReference>
<accession>A0A087TJ88</accession>
<proteinExistence type="inferred from homology"/>
<dbReference type="OMA" id="IMSEHEQ"/>
<dbReference type="InterPro" id="IPR056372">
    <property type="entry name" value="TPR_DOCK"/>
</dbReference>
<keyword evidence="2" id="KW-0963">Cytoplasm</keyword>
<dbReference type="GO" id="GO:0031267">
    <property type="term" value="F:small GTPase binding"/>
    <property type="evidence" value="ECO:0007669"/>
    <property type="project" value="TreeGrafter"/>
</dbReference>
<comment type="subcellular location">
    <subcellularLocation>
        <location evidence="1">Cytoplasm</location>
    </subcellularLocation>
</comment>
<keyword evidence="7" id="KW-1185">Reference proteome</keyword>
<name>A0A087TJ88_STEMI</name>
<dbReference type="GO" id="GO:0005737">
    <property type="term" value="C:cytoplasm"/>
    <property type="evidence" value="ECO:0007669"/>
    <property type="project" value="UniProtKB-SubCell"/>
</dbReference>
<evidence type="ECO:0000256" key="1">
    <source>
        <dbReference type="ARBA" id="ARBA00004496"/>
    </source>
</evidence>
<evidence type="ECO:0000256" key="4">
    <source>
        <dbReference type="SAM" id="MobiDB-lite"/>
    </source>
</evidence>
<evidence type="ECO:0000256" key="2">
    <source>
        <dbReference type="ARBA" id="ARBA00022490"/>
    </source>
</evidence>
<dbReference type="GO" id="GO:0005886">
    <property type="term" value="C:plasma membrane"/>
    <property type="evidence" value="ECO:0007669"/>
    <property type="project" value="TreeGrafter"/>
</dbReference>
<evidence type="ECO:0000313" key="6">
    <source>
        <dbReference type="EMBL" id="KFM65177.1"/>
    </source>
</evidence>
<dbReference type="InterPro" id="IPR035892">
    <property type="entry name" value="C2_domain_sf"/>
</dbReference>
<evidence type="ECO:0000256" key="3">
    <source>
        <dbReference type="PROSITE-ProRule" id="PRU00983"/>
    </source>
</evidence>
<dbReference type="GO" id="GO:0007264">
    <property type="term" value="P:small GTPase-mediated signal transduction"/>
    <property type="evidence" value="ECO:0007669"/>
    <property type="project" value="InterPro"/>
</dbReference>
<feature type="compositionally biased region" description="Low complexity" evidence="4">
    <location>
        <begin position="346"/>
        <end position="365"/>
    </location>
</feature>
<dbReference type="PROSITE" id="PS51650">
    <property type="entry name" value="C2_DOCK"/>
    <property type="match status" value="1"/>
</dbReference>
<dbReference type="InterPro" id="IPR032376">
    <property type="entry name" value="DOCK_N"/>
</dbReference>
<dbReference type="Proteomes" id="UP000054359">
    <property type="component" value="Unassembled WGS sequence"/>
</dbReference>
<feature type="region of interest" description="Disordered" evidence="4">
    <location>
        <begin position="339"/>
        <end position="382"/>
    </location>
</feature>
<comment type="similarity">
    <text evidence="3">Belongs to the DOCK family.</text>
</comment>
<feature type="compositionally biased region" description="Pro residues" evidence="4">
    <location>
        <begin position="366"/>
        <end position="376"/>
    </location>
</feature>
<organism evidence="6 7">
    <name type="scientific">Stegodyphus mimosarum</name>
    <name type="common">African social velvet spider</name>
    <dbReference type="NCBI Taxonomy" id="407821"/>
    <lineage>
        <taxon>Eukaryota</taxon>
        <taxon>Metazoa</taxon>
        <taxon>Ecdysozoa</taxon>
        <taxon>Arthropoda</taxon>
        <taxon>Chelicerata</taxon>
        <taxon>Arachnida</taxon>
        <taxon>Araneae</taxon>
        <taxon>Araneomorphae</taxon>
        <taxon>Entelegynae</taxon>
        <taxon>Eresoidea</taxon>
        <taxon>Eresidae</taxon>
        <taxon>Stegodyphus</taxon>
    </lineage>
</organism>
<dbReference type="Gene3D" id="2.60.40.150">
    <property type="entry name" value="C2 domain"/>
    <property type="match status" value="1"/>
</dbReference>
<reference evidence="6 7" key="1">
    <citation type="submission" date="2013-11" db="EMBL/GenBank/DDBJ databases">
        <title>Genome sequencing of Stegodyphus mimosarum.</title>
        <authorList>
            <person name="Bechsgaard J."/>
        </authorList>
    </citation>
    <scope>NUCLEOTIDE SEQUENCE [LARGE SCALE GENOMIC DNA]</scope>
</reference>
<evidence type="ECO:0000313" key="7">
    <source>
        <dbReference type="Proteomes" id="UP000054359"/>
    </source>
</evidence>
<dbReference type="InterPro" id="IPR026791">
    <property type="entry name" value="DOCK"/>
</dbReference>
<dbReference type="PANTHER" id="PTHR45653:SF12">
    <property type="entry name" value="SPONGE, ISOFORM E"/>
    <property type="match status" value="1"/>
</dbReference>
<sequence length="477" mass="53779">MSMRDFSYSLGEDMEIFFSLYDAQQSETISERFLVRFAKYGMSHFVEKLTNSCTIFTDLGTTDLSRELYLVAHIIRSGRMLNDSKKSAVHSYRRPYGCSVLNISDVLLEKSESILEEEREFTAKVYTCSESDFSQLHEFIIKKLSNKFNVLSGQQNYGLMLSLRLLNGELAQLQQESPLLFKNISITHKLGFSDVIMPGDVRNDLYLTLEKGDFEKGGKSTGKNIEATVILVNCEGIILEKCINPGSGHENVSEYHSVVLYHNNTPRWMEMIKLAVPIEKFDGAHVRIEYRHCSTRDKEKKLLGFSFIQLMDDKGTILKNGSHELYVYKCEDRPKLQDPRVYLSLPSGPKESGSTTPSSTGSSGVPIPPSPPPFPSPSAGQFFSRSSRETVHIRTLLCSTKLTQNGDLLSLLKWKAHPERIQDTLHKVMKLNGEETVKFLQDILDALFSMFSTGDGNSTSHSGLVFKVLVHILSLLE</sequence>
<dbReference type="InterPro" id="IPR027007">
    <property type="entry name" value="C2_DOCK-type_domain"/>
</dbReference>
<gene>
    <name evidence="6" type="ORF">X975_23034</name>
</gene>
<feature type="non-terminal residue" evidence="6">
    <location>
        <position position="477"/>
    </location>
</feature>
<dbReference type="EMBL" id="KK115465">
    <property type="protein sequence ID" value="KFM65177.1"/>
    <property type="molecule type" value="Genomic_DNA"/>
</dbReference>
<protein>
    <submittedName>
        <fullName evidence="6">Dedicator of cytokinesis protein 3</fullName>
    </submittedName>
</protein>
<dbReference type="AlphaFoldDB" id="A0A087TJ88"/>
<dbReference type="Pfam" id="PF16172">
    <property type="entry name" value="DOCK_N"/>
    <property type="match status" value="1"/>
</dbReference>
<dbReference type="GO" id="GO:0005085">
    <property type="term" value="F:guanyl-nucleotide exchange factor activity"/>
    <property type="evidence" value="ECO:0007669"/>
    <property type="project" value="InterPro"/>
</dbReference>
<dbReference type="STRING" id="407821.A0A087TJ88"/>
<dbReference type="Pfam" id="PF23554">
    <property type="entry name" value="TPR_DOCK"/>
    <property type="match status" value="1"/>
</dbReference>
<dbReference type="OrthoDB" id="18896at2759"/>
<dbReference type="Pfam" id="PF14429">
    <property type="entry name" value="DOCK-C2"/>
    <property type="match status" value="1"/>
</dbReference>